<accession>A0AAJ7EH68</accession>
<dbReference type="Proteomes" id="UP000694872">
    <property type="component" value="Unplaced"/>
</dbReference>
<dbReference type="AlphaFoldDB" id="A0AAJ7EH68"/>
<organism evidence="2">
    <name type="scientific">Papilio xuthus</name>
    <name type="common">Asian swallowtail butterfly</name>
    <dbReference type="NCBI Taxonomy" id="66420"/>
    <lineage>
        <taxon>Eukaryota</taxon>
        <taxon>Metazoa</taxon>
        <taxon>Ecdysozoa</taxon>
        <taxon>Arthropoda</taxon>
        <taxon>Hexapoda</taxon>
        <taxon>Insecta</taxon>
        <taxon>Pterygota</taxon>
        <taxon>Neoptera</taxon>
        <taxon>Endopterygota</taxon>
        <taxon>Lepidoptera</taxon>
        <taxon>Glossata</taxon>
        <taxon>Ditrysia</taxon>
        <taxon>Papilionoidea</taxon>
        <taxon>Papilionidae</taxon>
        <taxon>Papilioninae</taxon>
        <taxon>Papilio</taxon>
    </lineage>
</organism>
<proteinExistence type="predicted"/>
<gene>
    <name evidence="2" type="primary">LOC106124817</name>
</gene>
<keyword evidence="1" id="KW-0732">Signal</keyword>
<evidence type="ECO:0000256" key="1">
    <source>
        <dbReference type="ARBA" id="ARBA00022729"/>
    </source>
</evidence>
<dbReference type="RefSeq" id="XP_013177252.1">
    <property type="nucleotide sequence ID" value="XM_013321798.1"/>
</dbReference>
<dbReference type="InterPro" id="IPR036846">
    <property type="entry name" value="GM2-AP_sf"/>
</dbReference>
<name>A0AAJ7EH68_PAPXU</name>
<reference evidence="2" key="1">
    <citation type="submission" date="2025-08" db="UniProtKB">
        <authorList>
            <consortium name="RefSeq"/>
        </authorList>
    </citation>
    <scope>IDENTIFICATION</scope>
</reference>
<dbReference type="GeneID" id="106124817"/>
<sequence>MEISQNIDKGYKISIEVWKLMDVGKEFTFASVADVCDSLKSEEAPWYPLVVSMNVTDCPVPAKTYPIQDLLISLEFAKDFLCVEFCGEYEVILSVLNENDEQLSCYVLGISITEVEKDKKK</sequence>
<evidence type="ECO:0000313" key="2">
    <source>
        <dbReference type="RefSeq" id="XP_013177252.1"/>
    </source>
</evidence>
<dbReference type="Gene3D" id="2.70.220.10">
    <property type="entry name" value="Ganglioside GM2 activator"/>
    <property type="match status" value="1"/>
</dbReference>
<protein>
    <submittedName>
        <fullName evidence="2">Uncharacterized protein LOC106124817</fullName>
    </submittedName>
</protein>
<dbReference type="KEGG" id="pxu:106124817"/>